<evidence type="ECO:0000313" key="2">
    <source>
        <dbReference type="Proteomes" id="UP001293718"/>
    </source>
</evidence>
<gene>
    <name evidence="1" type="ORF">SM757_31290</name>
</gene>
<protein>
    <submittedName>
        <fullName evidence="1">Uncharacterized protein</fullName>
    </submittedName>
</protein>
<name>A0ABU5IQA2_9BURK</name>
<dbReference type="Proteomes" id="UP001293718">
    <property type="component" value="Unassembled WGS sequence"/>
</dbReference>
<organism evidence="1 2">
    <name type="scientific">Azohydromonas lata</name>
    <dbReference type="NCBI Taxonomy" id="45677"/>
    <lineage>
        <taxon>Bacteria</taxon>
        <taxon>Pseudomonadati</taxon>
        <taxon>Pseudomonadota</taxon>
        <taxon>Betaproteobacteria</taxon>
        <taxon>Burkholderiales</taxon>
        <taxon>Sphaerotilaceae</taxon>
        <taxon>Azohydromonas</taxon>
    </lineage>
</organism>
<dbReference type="EMBL" id="JAXOJX010000095">
    <property type="protein sequence ID" value="MDZ5461068.1"/>
    <property type="molecule type" value="Genomic_DNA"/>
</dbReference>
<dbReference type="RefSeq" id="WP_322468334.1">
    <property type="nucleotide sequence ID" value="NZ_JAXOJX010000095.1"/>
</dbReference>
<evidence type="ECO:0000313" key="1">
    <source>
        <dbReference type="EMBL" id="MDZ5461068.1"/>
    </source>
</evidence>
<reference evidence="1 2" key="1">
    <citation type="submission" date="2023-11" db="EMBL/GenBank/DDBJ databases">
        <title>Draft genome of Azohydromonas lata strain H1 (DSM1123), a polyhydroxyalkanoate producer.</title>
        <authorList>
            <person name="Traversa D."/>
            <person name="D'Addabbo P."/>
            <person name="Pazzani C."/>
            <person name="Manzari C."/>
            <person name="Chiara M."/>
            <person name="Scrascia M."/>
        </authorList>
    </citation>
    <scope>NUCLEOTIDE SEQUENCE [LARGE SCALE GENOMIC DNA]</scope>
    <source>
        <strain evidence="1 2">H1</strain>
    </source>
</reference>
<accession>A0ABU5IQA2</accession>
<proteinExistence type="predicted"/>
<comment type="caution">
    <text evidence="1">The sequence shown here is derived from an EMBL/GenBank/DDBJ whole genome shotgun (WGS) entry which is preliminary data.</text>
</comment>
<keyword evidence="2" id="KW-1185">Reference proteome</keyword>
<sequence length="151" mass="16279">MSSGAEILDRNRVLLTHFDSYSAALLFARWGKTVLAPAALPEGATPMEPPAVVEPAHEPEAVRAAIAQKLNLSVAELNIDAQFNQWFQAEGGPVRVHLLRFNTFEAPKKAIAETEGVFKPISEMRGGAKEELSLAREVFNLTLGAPGGRAC</sequence>